<dbReference type="InterPro" id="IPR047215">
    <property type="entry name" value="Galactose_mutarotase-like"/>
</dbReference>
<dbReference type="InterPro" id="IPR014718">
    <property type="entry name" value="GH-type_carb-bd"/>
</dbReference>
<dbReference type="SUPFAM" id="SSF74650">
    <property type="entry name" value="Galactose mutarotase-like"/>
    <property type="match status" value="1"/>
</dbReference>
<feature type="active site" description="Proton donor" evidence="6">
    <location>
        <position position="176"/>
    </location>
</feature>
<dbReference type="CDD" id="cd09019">
    <property type="entry name" value="galactose_mutarotase_like"/>
    <property type="match status" value="1"/>
</dbReference>
<dbReference type="EMBL" id="JAAVXB010000012">
    <property type="protein sequence ID" value="NKF24212.1"/>
    <property type="molecule type" value="Genomic_DNA"/>
</dbReference>
<dbReference type="Gene3D" id="2.70.98.10">
    <property type="match status" value="1"/>
</dbReference>
<feature type="active site" description="Proton acceptor" evidence="6">
    <location>
        <position position="301"/>
    </location>
</feature>
<dbReference type="GO" id="GO:0030246">
    <property type="term" value="F:carbohydrate binding"/>
    <property type="evidence" value="ECO:0007669"/>
    <property type="project" value="InterPro"/>
</dbReference>
<reference evidence="9" key="1">
    <citation type="submission" date="2020-03" db="EMBL/GenBank/DDBJ databases">
        <title>Solimonas marina sp. nov., isolated from deep seawater of the Pacific Ocean.</title>
        <authorList>
            <person name="Liu X."/>
            <person name="Lai Q."/>
            <person name="Sun F."/>
            <person name="Gai Y."/>
            <person name="Li G."/>
            <person name="Shao Z."/>
        </authorList>
    </citation>
    <scope>NUCLEOTIDE SEQUENCE</scope>
    <source>
        <strain evidence="9">C16B3</strain>
    </source>
</reference>
<dbReference type="RefSeq" id="WP_168149538.1">
    <property type="nucleotide sequence ID" value="NZ_JAAVXB010000012.1"/>
</dbReference>
<protein>
    <recommendedName>
        <fullName evidence="5">Aldose 1-epimerase</fullName>
        <ecNumber evidence="5">5.1.3.3</ecNumber>
    </recommendedName>
</protein>
<organism evidence="9 10">
    <name type="scientific">Solimonas marina</name>
    <dbReference type="NCBI Taxonomy" id="2714601"/>
    <lineage>
        <taxon>Bacteria</taxon>
        <taxon>Pseudomonadati</taxon>
        <taxon>Pseudomonadota</taxon>
        <taxon>Gammaproteobacteria</taxon>
        <taxon>Nevskiales</taxon>
        <taxon>Nevskiaceae</taxon>
        <taxon>Solimonas</taxon>
    </lineage>
</organism>
<evidence type="ECO:0000256" key="2">
    <source>
        <dbReference type="ARBA" id="ARBA00006206"/>
    </source>
</evidence>
<comment type="caution">
    <text evidence="9">The sequence shown here is derived from an EMBL/GenBank/DDBJ whole genome shotgun (WGS) entry which is preliminary data.</text>
</comment>
<evidence type="ECO:0000256" key="5">
    <source>
        <dbReference type="PIRNR" id="PIRNR005096"/>
    </source>
</evidence>
<dbReference type="PIRSF" id="PIRSF005096">
    <property type="entry name" value="GALM"/>
    <property type="match status" value="1"/>
</dbReference>
<dbReference type="EC" id="5.1.3.3" evidence="5"/>
<keyword evidence="4 5" id="KW-0119">Carbohydrate metabolism</keyword>
<dbReference type="GO" id="GO:0006006">
    <property type="term" value="P:glucose metabolic process"/>
    <property type="evidence" value="ECO:0007669"/>
    <property type="project" value="TreeGrafter"/>
</dbReference>
<dbReference type="PANTHER" id="PTHR10091:SF0">
    <property type="entry name" value="GALACTOSE MUTAROTASE"/>
    <property type="match status" value="1"/>
</dbReference>
<proteinExistence type="inferred from homology"/>
<dbReference type="PANTHER" id="PTHR10091">
    <property type="entry name" value="ALDOSE-1-EPIMERASE"/>
    <property type="match status" value="1"/>
</dbReference>
<evidence type="ECO:0000256" key="7">
    <source>
        <dbReference type="PIRSR" id="PIRSR005096-2"/>
    </source>
</evidence>
<dbReference type="GO" id="GO:0004034">
    <property type="term" value="F:aldose 1-epimerase activity"/>
    <property type="evidence" value="ECO:0007669"/>
    <property type="project" value="UniProtKB-EC"/>
</dbReference>
<dbReference type="AlphaFoldDB" id="A0A969WBP2"/>
<accession>A0A969WBP2</accession>
<keyword evidence="10" id="KW-1185">Reference proteome</keyword>
<feature type="binding site" evidence="7">
    <location>
        <position position="246"/>
    </location>
    <ligand>
        <name>beta-D-galactose</name>
        <dbReference type="ChEBI" id="CHEBI:27667"/>
    </ligand>
</feature>
<evidence type="ECO:0000313" key="9">
    <source>
        <dbReference type="EMBL" id="NKF24212.1"/>
    </source>
</evidence>
<evidence type="ECO:0000256" key="6">
    <source>
        <dbReference type="PIRSR" id="PIRSR005096-1"/>
    </source>
</evidence>
<keyword evidence="3 5" id="KW-0413">Isomerase</keyword>
<evidence type="ECO:0000256" key="3">
    <source>
        <dbReference type="ARBA" id="ARBA00023235"/>
    </source>
</evidence>
<dbReference type="NCBIfam" id="NF008277">
    <property type="entry name" value="PRK11055.1"/>
    <property type="match status" value="1"/>
</dbReference>
<sequence length="338" mass="36374">MKREFGTLDGGTPIHAYTLRSEAGLSAEILDYGGILRSLRYPGRGGSTELVLGLPTLADYRRDPSYLGIIAGRFANRIAAGRYTLDGASQQLSVNEGPNHLHGGQLGLGRRVWTVLDDASDGARSMLRLAYRSPAGEEGYPGNVDITATFTLDGSRLTLQLDAQTDAPTPINLTYHPYFNLGGDGHVPAAEQRLEVPADRYLPVDAALLPSGEVASVAGTPFDFRRERPIAHPLDDARLVASRGYDHCLVLADDATYSARIVSPRSGIGMTVRSNKPAIQVYEGQGLDAQHPELGRGVCLEPQDYPDAPNHPQFPSAILRPGYAYRHTIELTFAAAAG</sequence>
<name>A0A969WBP2_9GAMM</name>
<dbReference type="Proteomes" id="UP000653472">
    <property type="component" value="Unassembled WGS sequence"/>
</dbReference>
<dbReference type="Pfam" id="PF01263">
    <property type="entry name" value="Aldose_epim"/>
    <property type="match status" value="1"/>
</dbReference>
<evidence type="ECO:0000256" key="1">
    <source>
        <dbReference type="ARBA" id="ARBA00005028"/>
    </source>
</evidence>
<comment type="similarity">
    <text evidence="2 5">Belongs to the aldose epimerase family.</text>
</comment>
<dbReference type="GO" id="GO:0005737">
    <property type="term" value="C:cytoplasm"/>
    <property type="evidence" value="ECO:0007669"/>
    <property type="project" value="TreeGrafter"/>
</dbReference>
<evidence type="ECO:0000256" key="8">
    <source>
        <dbReference type="PIRSR" id="PIRSR005096-3"/>
    </source>
</evidence>
<comment type="catalytic activity">
    <reaction evidence="5">
        <text>alpha-D-glucose = beta-D-glucose</text>
        <dbReference type="Rhea" id="RHEA:10264"/>
        <dbReference type="ChEBI" id="CHEBI:15903"/>
        <dbReference type="ChEBI" id="CHEBI:17925"/>
        <dbReference type="EC" id="5.1.3.3"/>
    </reaction>
</comment>
<comment type="pathway">
    <text evidence="1 5">Carbohydrate metabolism; hexose metabolism.</text>
</comment>
<dbReference type="InterPro" id="IPR011013">
    <property type="entry name" value="Gal_mutarotase_sf_dom"/>
</dbReference>
<dbReference type="GO" id="GO:0033499">
    <property type="term" value="P:galactose catabolic process via UDP-galactose, Leloir pathway"/>
    <property type="evidence" value="ECO:0007669"/>
    <property type="project" value="TreeGrafter"/>
</dbReference>
<feature type="binding site" evidence="8">
    <location>
        <begin position="176"/>
        <end position="178"/>
    </location>
    <ligand>
        <name>beta-D-galactose</name>
        <dbReference type="ChEBI" id="CHEBI:27667"/>
    </ligand>
</feature>
<evidence type="ECO:0000256" key="4">
    <source>
        <dbReference type="ARBA" id="ARBA00023277"/>
    </source>
</evidence>
<evidence type="ECO:0000313" key="10">
    <source>
        <dbReference type="Proteomes" id="UP000653472"/>
    </source>
</evidence>
<feature type="binding site" evidence="8">
    <location>
        <begin position="76"/>
        <end position="77"/>
    </location>
    <ligand>
        <name>beta-D-galactose</name>
        <dbReference type="ChEBI" id="CHEBI:27667"/>
    </ligand>
</feature>
<gene>
    <name evidence="9" type="ORF">G7Y82_18010</name>
</gene>
<dbReference type="InterPro" id="IPR008183">
    <property type="entry name" value="Aldose_1/G6P_1-epimerase"/>
</dbReference>
<dbReference type="InterPro" id="IPR015443">
    <property type="entry name" value="Aldose_1-epimerase"/>
</dbReference>